<accession>A0ABQ7SBK8</accession>
<keyword evidence="6" id="KW-0677">Repeat</keyword>
<gene>
    <name evidence="11" type="primary">Seh1l</name>
    <name evidence="11" type="ORF">GZH46_00659</name>
</gene>
<keyword evidence="7" id="KW-0653">Protein transport</keyword>
<evidence type="ECO:0000256" key="10">
    <source>
        <dbReference type="PROSITE-ProRule" id="PRU00221"/>
    </source>
</evidence>
<organism evidence="11 12">
    <name type="scientific">Fragariocoptes setiger</name>
    <dbReference type="NCBI Taxonomy" id="1670756"/>
    <lineage>
        <taxon>Eukaryota</taxon>
        <taxon>Metazoa</taxon>
        <taxon>Ecdysozoa</taxon>
        <taxon>Arthropoda</taxon>
        <taxon>Chelicerata</taxon>
        <taxon>Arachnida</taxon>
        <taxon>Acari</taxon>
        <taxon>Acariformes</taxon>
        <taxon>Trombidiformes</taxon>
        <taxon>Prostigmata</taxon>
        <taxon>Eupodina</taxon>
        <taxon>Eriophyoidea</taxon>
        <taxon>Phytoptidae</taxon>
        <taxon>Fragariocoptes</taxon>
    </lineage>
</organism>
<feature type="repeat" description="WD" evidence="10">
    <location>
        <begin position="18"/>
        <end position="52"/>
    </location>
</feature>
<evidence type="ECO:0000256" key="1">
    <source>
        <dbReference type="ARBA" id="ARBA00004259"/>
    </source>
</evidence>
<comment type="caution">
    <text evidence="11">The sequence shown here is derived from an EMBL/GenBank/DDBJ whole genome shotgun (WGS) entry which is preliminary data.</text>
</comment>
<sequence>MDKSKMHVSPVFIARNIQADHADLIHDVAYDHYGRRLATCSSDQSVKVWDLDEKGSWKLKSSWKSHSGSVWKVTWAHPEFGQILATCSFDRTAVVWEEIVDERNQSYWLKRVTLVDSRTSLTDIRFAPKHLGLMLVTCASDGHMRIYEAPDIMNLTQWTMRDEFDCKMSCSSITWNQSRIHPPMLAVGSDDSNNSAPKVLIYEYNDRVRKWSKIDVVASATDPVYDLTFAPYMGRSYHLLGIASKNVQIVTIKPIQTQYEQQNLNGSQLPQKIEIRTVAQFDDHTGQVWRVSWNITGTILASSGDDGTVRLWKANYLDNWKALGVLNDSPDGQHDESRDDK</sequence>
<protein>
    <submittedName>
        <fullName evidence="11">Nucleoporin SEH1</fullName>
    </submittedName>
</protein>
<reference evidence="11 12" key="1">
    <citation type="submission" date="2020-10" db="EMBL/GenBank/DDBJ databases">
        <authorList>
            <person name="Klimov P.B."/>
            <person name="Dyachkov S.M."/>
            <person name="Chetverikov P.E."/>
        </authorList>
    </citation>
    <scope>NUCLEOTIDE SEQUENCE [LARGE SCALE GENOMIC DNA]</scope>
    <source>
        <strain evidence="11">BMOC 18-1129-001#AD2665</strain>
        <tissue evidence="11">Entire mites</tissue>
    </source>
</reference>
<dbReference type="InterPro" id="IPR020472">
    <property type="entry name" value="WD40_PAC1"/>
</dbReference>
<keyword evidence="5 10" id="KW-0853">WD repeat</keyword>
<dbReference type="InterPro" id="IPR019775">
    <property type="entry name" value="WD40_repeat_CS"/>
</dbReference>
<evidence type="ECO:0000256" key="2">
    <source>
        <dbReference type="ARBA" id="ARBA00004371"/>
    </source>
</evidence>
<comment type="subcellular location">
    <subcellularLocation>
        <location evidence="2">Lysosome</location>
    </subcellularLocation>
    <subcellularLocation>
        <location evidence="1">Nucleus envelope</location>
    </subcellularLocation>
</comment>
<keyword evidence="4" id="KW-0813">Transport</keyword>
<evidence type="ECO:0000313" key="11">
    <source>
        <dbReference type="EMBL" id="KAG9510788.1"/>
    </source>
</evidence>
<dbReference type="PROSITE" id="PS50082">
    <property type="entry name" value="WD_REPEATS_2"/>
    <property type="match status" value="2"/>
</dbReference>
<dbReference type="EMBL" id="JAIFTH010000076">
    <property type="protein sequence ID" value="KAG9510788.1"/>
    <property type="molecule type" value="Genomic_DNA"/>
</dbReference>
<evidence type="ECO:0000256" key="3">
    <source>
        <dbReference type="ARBA" id="ARBA00010102"/>
    </source>
</evidence>
<evidence type="ECO:0000256" key="9">
    <source>
        <dbReference type="ARBA" id="ARBA00023242"/>
    </source>
</evidence>
<dbReference type="PANTHER" id="PTHR11024:SF3">
    <property type="entry name" value="NUCLEOPORIN SEH1"/>
    <property type="match status" value="1"/>
</dbReference>
<evidence type="ECO:0000256" key="5">
    <source>
        <dbReference type="ARBA" id="ARBA00022574"/>
    </source>
</evidence>
<evidence type="ECO:0000256" key="7">
    <source>
        <dbReference type="ARBA" id="ARBA00022927"/>
    </source>
</evidence>
<keyword evidence="9" id="KW-0539">Nucleus</keyword>
<dbReference type="InterPro" id="IPR001680">
    <property type="entry name" value="WD40_rpt"/>
</dbReference>
<name>A0ABQ7SBK8_9ACAR</name>
<feature type="repeat" description="WD" evidence="10">
    <location>
        <begin position="281"/>
        <end position="313"/>
    </location>
</feature>
<evidence type="ECO:0000313" key="12">
    <source>
        <dbReference type="Proteomes" id="UP000825002"/>
    </source>
</evidence>
<dbReference type="SUPFAM" id="SSF50978">
    <property type="entry name" value="WD40 repeat-like"/>
    <property type="match status" value="1"/>
</dbReference>
<dbReference type="PROSITE" id="PS50294">
    <property type="entry name" value="WD_REPEATS_REGION"/>
    <property type="match status" value="2"/>
</dbReference>
<proteinExistence type="inferred from homology"/>
<dbReference type="InterPro" id="IPR036322">
    <property type="entry name" value="WD40_repeat_dom_sf"/>
</dbReference>
<dbReference type="Proteomes" id="UP000825002">
    <property type="component" value="Unassembled WGS sequence"/>
</dbReference>
<dbReference type="Pfam" id="PF00400">
    <property type="entry name" value="WD40"/>
    <property type="match status" value="3"/>
</dbReference>
<dbReference type="PANTHER" id="PTHR11024">
    <property type="entry name" value="NUCLEAR PORE COMPLEX PROTEIN SEC13 / SEH1 FAMILY MEMBER"/>
    <property type="match status" value="1"/>
</dbReference>
<dbReference type="Gene3D" id="2.130.10.10">
    <property type="entry name" value="YVTN repeat-like/Quinoprotein amine dehydrogenase"/>
    <property type="match status" value="1"/>
</dbReference>
<dbReference type="InterPro" id="IPR037363">
    <property type="entry name" value="Sec13/Seh1_fam"/>
</dbReference>
<keyword evidence="8" id="KW-0458">Lysosome</keyword>
<dbReference type="SMART" id="SM00320">
    <property type="entry name" value="WD40"/>
    <property type="match status" value="5"/>
</dbReference>
<evidence type="ECO:0000256" key="4">
    <source>
        <dbReference type="ARBA" id="ARBA00022448"/>
    </source>
</evidence>
<dbReference type="PROSITE" id="PS00678">
    <property type="entry name" value="WD_REPEATS_1"/>
    <property type="match status" value="1"/>
</dbReference>
<dbReference type="PRINTS" id="PR00320">
    <property type="entry name" value="GPROTEINBRPT"/>
</dbReference>
<comment type="similarity">
    <text evidence="3">Belongs to the WD repeat SEC13 family.</text>
</comment>
<evidence type="ECO:0000256" key="8">
    <source>
        <dbReference type="ARBA" id="ARBA00023228"/>
    </source>
</evidence>
<evidence type="ECO:0000256" key="6">
    <source>
        <dbReference type="ARBA" id="ARBA00022737"/>
    </source>
</evidence>
<keyword evidence="12" id="KW-1185">Reference proteome</keyword>
<dbReference type="InterPro" id="IPR015943">
    <property type="entry name" value="WD40/YVTN_repeat-like_dom_sf"/>
</dbReference>